<gene>
    <name evidence="5" type="ORF">niasHT_025677</name>
</gene>
<dbReference type="InterPro" id="IPR050649">
    <property type="entry name" value="Paired_Homeobox_TFs"/>
</dbReference>
<comment type="caution">
    <text evidence="5">The sequence shown here is derived from an EMBL/GenBank/DDBJ whole genome shotgun (WGS) entry which is preliminary data.</text>
</comment>
<dbReference type="AlphaFoldDB" id="A0ABD2JER9"/>
<evidence type="ECO:0000256" key="2">
    <source>
        <dbReference type="PROSITE-ProRule" id="PRU00108"/>
    </source>
</evidence>
<feature type="DNA-binding region" description="Homeobox" evidence="2">
    <location>
        <begin position="38"/>
        <end position="97"/>
    </location>
</feature>
<dbReference type="InterPro" id="IPR001356">
    <property type="entry name" value="HD"/>
</dbReference>
<dbReference type="GO" id="GO:0003677">
    <property type="term" value="F:DNA binding"/>
    <property type="evidence" value="ECO:0007669"/>
    <property type="project" value="UniProtKB-UniRule"/>
</dbReference>
<dbReference type="EMBL" id="JBICBT010000990">
    <property type="protein sequence ID" value="KAL3089034.1"/>
    <property type="molecule type" value="Genomic_DNA"/>
</dbReference>
<sequence length="205" mass="23616">MMAKVKLINKKTPWKANNKMLMNVKKMAKEIGRTEKQVERQRTEFKDYQLRKLKKVFVSNQFPDIFLIKELAKEMDLTEKQIKKWFKNARAKHSRHNNREHQSLMMGKQNTAVTGAKVCSECGQRRIVHQTVPPIQSQPNANAIGAVSVDCTLVSAVRGRAKCRRLFWRAVTFPVNAVAKLVKKVRSAKYALADKPKKGKNEKKK</sequence>
<keyword evidence="6" id="KW-1185">Reference proteome</keyword>
<organism evidence="5 6">
    <name type="scientific">Heterodera trifolii</name>
    <dbReference type="NCBI Taxonomy" id="157864"/>
    <lineage>
        <taxon>Eukaryota</taxon>
        <taxon>Metazoa</taxon>
        <taxon>Ecdysozoa</taxon>
        <taxon>Nematoda</taxon>
        <taxon>Chromadorea</taxon>
        <taxon>Rhabditida</taxon>
        <taxon>Tylenchina</taxon>
        <taxon>Tylenchomorpha</taxon>
        <taxon>Tylenchoidea</taxon>
        <taxon>Heteroderidae</taxon>
        <taxon>Heteroderinae</taxon>
        <taxon>Heterodera</taxon>
    </lineage>
</organism>
<proteinExistence type="predicted"/>
<dbReference type="InterPro" id="IPR009057">
    <property type="entry name" value="Homeodomain-like_sf"/>
</dbReference>
<dbReference type="PROSITE" id="PS50071">
    <property type="entry name" value="HOMEOBOX_2"/>
    <property type="match status" value="1"/>
</dbReference>
<dbReference type="Proteomes" id="UP001620626">
    <property type="component" value="Unassembled WGS sequence"/>
</dbReference>
<protein>
    <recommendedName>
        <fullName evidence="4">Homeobox domain-containing protein</fullName>
    </recommendedName>
</protein>
<comment type="subcellular location">
    <subcellularLocation>
        <location evidence="1 2 3">Nucleus</location>
    </subcellularLocation>
</comment>
<evidence type="ECO:0000313" key="5">
    <source>
        <dbReference type="EMBL" id="KAL3089034.1"/>
    </source>
</evidence>
<dbReference type="PANTHER" id="PTHR24329:SF543">
    <property type="entry name" value="FI01017P-RELATED"/>
    <property type="match status" value="1"/>
</dbReference>
<evidence type="ECO:0000256" key="3">
    <source>
        <dbReference type="RuleBase" id="RU000682"/>
    </source>
</evidence>
<dbReference type="GO" id="GO:0005634">
    <property type="term" value="C:nucleus"/>
    <property type="evidence" value="ECO:0007669"/>
    <property type="project" value="UniProtKB-SubCell"/>
</dbReference>
<feature type="domain" description="Homeobox" evidence="4">
    <location>
        <begin position="36"/>
        <end position="96"/>
    </location>
</feature>
<dbReference type="CDD" id="cd00086">
    <property type="entry name" value="homeodomain"/>
    <property type="match status" value="1"/>
</dbReference>
<evidence type="ECO:0000313" key="6">
    <source>
        <dbReference type="Proteomes" id="UP001620626"/>
    </source>
</evidence>
<dbReference type="SUPFAM" id="SSF46689">
    <property type="entry name" value="Homeodomain-like"/>
    <property type="match status" value="1"/>
</dbReference>
<dbReference type="Gene3D" id="1.10.10.60">
    <property type="entry name" value="Homeodomain-like"/>
    <property type="match status" value="1"/>
</dbReference>
<dbReference type="Pfam" id="PF00046">
    <property type="entry name" value="Homeodomain"/>
    <property type="match status" value="1"/>
</dbReference>
<name>A0ABD2JER9_9BILA</name>
<keyword evidence="2 3" id="KW-0539">Nucleus</keyword>
<dbReference type="SMART" id="SM00389">
    <property type="entry name" value="HOX"/>
    <property type="match status" value="1"/>
</dbReference>
<accession>A0ABD2JER9</accession>
<dbReference type="PANTHER" id="PTHR24329">
    <property type="entry name" value="HOMEOBOX PROTEIN ARISTALESS"/>
    <property type="match status" value="1"/>
</dbReference>
<reference evidence="5 6" key="1">
    <citation type="submission" date="2024-10" db="EMBL/GenBank/DDBJ databases">
        <authorList>
            <person name="Kim D."/>
        </authorList>
    </citation>
    <scope>NUCLEOTIDE SEQUENCE [LARGE SCALE GENOMIC DNA]</scope>
    <source>
        <strain evidence="5">BH-2024</strain>
    </source>
</reference>
<evidence type="ECO:0000259" key="4">
    <source>
        <dbReference type="PROSITE" id="PS50071"/>
    </source>
</evidence>
<keyword evidence="2 3" id="KW-0238">DNA-binding</keyword>
<evidence type="ECO:0000256" key="1">
    <source>
        <dbReference type="ARBA" id="ARBA00004123"/>
    </source>
</evidence>
<keyword evidence="2 3" id="KW-0371">Homeobox</keyword>